<organism evidence="3 4">
    <name type="scientific">Arthrobacter burdickii</name>
    <dbReference type="NCBI Taxonomy" id="3035920"/>
    <lineage>
        <taxon>Bacteria</taxon>
        <taxon>Bacillati</taxon>
        <taxon>Actinomycetota</taxon>
        <taxon>Actinomycetes</taxon>
        <taxon>Micrococcales</taxon>
        <taxon>Micrococcaceae</taxon>
        <taxon>Arthrobacter</taxon>
    </lineage>
</organism>
<evidence type="ECO:0000313" key="4">
    <source>
        <dbReference type="Proteomes" id="UP001174209"/>
    </source>
</evidence>
<feature type="transmembrane region" description="Helical" evidence="2">
    <location>
        <begin position="104"/>
        <end position="123"/>
    </location>
</feature>
<evidence type="ECO:0000256" key="1">
    <source>
        <dbReference type="SAM" id="MobiDB-lite"/>
    </source>
</evidence>
<comment type="caution">
    <text evidence="3">The sequence shown here is derived from an EMBL/GenBank/DDBJ whole genome shotgun (WGS) entry which is preliminary data.</text>
</comment>
<keyword evidence="2" id="KW-0472">Membrane</keyword>
<dbReference type="Proteomes" id="UP001174209">
    <property type="component" value="Unassembled WGS sequence"/>
</dbReference>
<keyword evidence="4" id="KW-1185">Reference proteome</keyword>
<name>A0ABT8K3C6_9MICC</name>
<dbReference type="RefSeq" id="WP_301226403.1">
    <property type="nucleotide sequence ID" value="NZ_JAROCG010000001.1"/>
</dbReference>
<feature type="transmembrane region" description="Helical" evidence="2">
    <location>
        <begin position="135"/>
        <end position="159"/>
    </location>
</feature>
<dbReference type="EMBL" id="JAROCG010000001">
    <property type="protein sequence ID" value="MDN4610874.1"/>
    <property type="molecule type" value="Genomic_DNA"/>
</dbReference>
<keyword evidence="2" id="KW-0812">Transmembrane</keyword>
<feature type="transmembrane region" description="Helical" evidence="2">
    <location>
        <begin position="58"/>
        <end position="84"/>
    </location>
</feature>
<gene>
    <name evidence="3" type="ORF">P5G52_08310</name>
</gene>
<feature type="transmembrane region" description="Helical" evidence="2">
    <location>
        <begin position="12"/>
        <end position="38"/>
    </location>
</feature>
<dbReference type="Pfam" id="PF10011">
    <property type="entry name" value="DUF2254"/>
    <property type="match status" value="1"/>
</dbReference>
<evidence type="ECO:0000313" key="3">
    <source>
        <dbReference type="EMBL" id="MDN4610874.1"/>
    </source>
</evidence>
<keyword evidence="2" id="KW-1133">Transmembrane helix</keyword>
<evidence type="ECO:0000256" key="2">
    <source>
        <dbReference type="SAM" id="Phobius"/>
    </source>
</evidence>
<reference evidence="3" key="1">
    <citation type="submission" date="2023-06" db="EMBL/GenBank/DDBJ databases">
        <title>MT1 and MT2 Draft Genomes of Novel Species.</title>
        <authorList>
            <person name="Venkateswaran K."/>
        </authorList>
    </citation>
    <scope>NUCLEOTIDE SEQUENCE</scope>
    <source>
        <strain evidence="3">IIF3SC-B10</strain>
    </source>
</reference>
<feature type="region of interest" description="Disordered" evidence="1">
    <location>
        <begin position="182"/>
        <end position="201"/>
    </location>
</feature>
<protein>
    <submittedName>
        <fullName evidence="3">DUF2254 domain-containing protein</fullName>
    </submittedName>
</protein>
<sequence length="450" mass="48154">MSSGTRSRFAGVLRATLWFWPFVAAVVSLVLTVLLLMVRPDPAPAWAMWLWPSGVDAAMALLQVVAGSIMTATTLIFSLTVLALQLASQQFSPRLLREFARDRVTQAVLGILMSTFVVSVTGLRGMDADRPLPVLVPALVFVMGLGSAGALLFYVGHIVRSLRVDTMMLAVHREASRAARQAYPEYEDHSSDLDPDLPGPAGGTLVAAPRSGFVKAVRPEGLVQAATTFGVFVQVGVRPGDRVTVGTPLGSMWTDGGGDVIGSVADQMSEAVAGAVEMGFERTLEQDPALGLRQLTDIAVKAISPAINDPITAVHAVGHCADLLVQLQGCRLGSQQHNDDHGTPRVVTPDRDHRYYLNLVCGPVRRFGGSEPLVLSALLRLLRDCAVSARDNTQREAIRAQVGLILESMDPGMLPYDADAVHDLAARVELVLHGNTDGAYRDRAGETRSV</sequence>
<proteinExistence type="predicted"/>
<accession>A0ABT8K3C6</accession>
<dbReference type="InterPro" id="IPR018723">
    <property type="entry name" value="DUF2254_membrane"/>
</dbReference>